<evidence type="ECO:0000259" key="1">
    <source>
        <dbReference type="PROSITE" id="PS51412"/>
    </source>
</evidence>
<organism evidence="2 3">
    <name type="scientific">Ceriporiopsis subvermispora (strain B)</name>
    <name type="common">White-rot fungus</name>
    <name type="synonym">Gelatoporia subvermispora</name>
    <dbReference type="NCBI Taxonomy" id="914234"/>
    <lineage>
        <taxon>Eukaryota</taxon>
        <taxon>Fungi</taxon>
        <taxon>Dikarya</taxon>
        <taxon>Basidiomycota</taxon>
        <taxon>Agaricomycotina</taxon>
        <taxon>Agaricomycetes</taxon>
        <taxon>Polyporales</taxon>
        <taxon>Gelatoporiaceae</taxon>
        <taxon>Gelatoporia</taxon>
    </lineage>
</organism>
<feature type="domain" description="MACPF" evidence="1">
    <location>
        <begin position="1"/>
        <end position="315"/>
    </location>
</feature>
<evidence type="ECO:0000313" key="3">
    <source>
        <dbReference type="Proteomes" id="UP000016930"/>
    </source>
</evidence>
<dbReference type="InterPro" id="IPR020864">
    <property type="entry name" value="MACPF"/>
</dbReference>
<dbReference type="EMBL" id="KB445791">
    <property type="protein sequence ID" value="EMD41516.1"/>
    <property type="molecule type" value="Genomic_DNA"/>
</dbReference>
<name>M2RRK7_CERS8</name>
<keyword evidence="3" id="KW-1185">Reference proteome</keyword>
<dbReference type="Proteomes" id="UP000016930">
    <property type="component" value="Unassembled WGS sequence"/>
</dbReference>
<gene>
    <name evidence="2" type="ORF">CERSUDRAFT_90083</name>
</gene>
<dbReference type="OrthoDB" id="4250793at2759"/>
<proteinExistence type="predicted"/>
<dbReference type="AlphaFoldDB" id="M2RRK7"/>
<accession>M2RRK7</accession>
<evidence type="ECO:0000313" key="2">
    <source>
        <dbReference type="EMBL" id="EMD41516.1"/>
    </source>
</evidence>
<dbReference type="PROSITE" id="PS51412">
    <property type="entry name" value="MACPF_2"/>
    <property type="match status" value="1"/>
</dbReference>
<protein>
    <recommendedName>
        <fullName evidence="1">MACPF domain-containing protein</fullName>
    </recommendedName>
</protein>
<sequence>MADLPALDSLGYTINVLTVSPHNVNGVLDAVNRSVQTIKPHEQYREVLVDGETYDVPKSVVISLNATSTDTFFNVYESGNSVRHELKTNRNLEARYIAFSGNHLSYSTDKSFRDDCQYAFLTTAIERYSASLRNYHTLLDEAVISLPTKFNVGNAEEFKFFFEAVGTHVIVNVKYGARYTMVGWATNKDSEMNQNFKANVSQTFAGISKPIITAGGPDDMKAREQYDRFLLGFSKSVSCRGGNLEEAVQVENEPFSSANYQAWLATARTQPAATGVSLNPIWSVAALYPDKGVKSRAIPLQRAYEYYTTHPKVCVTKAKLLIRADWAEFSLGTPSALIYVPDNHPEMTTWTASKIIWGKPGEYPTQPGSIEILFDIIYDGSPIDFYTCHGSFASSEEKGEIRVLMDEASVHCLCLLIDLNFIHSIIT</sequence>
<dbReference type="Pfam" id="PF01823">
    <property type="entry name" value="MACPF"/>
    <property type="match status" value="1"/>
</dbReference>
<reference evidence="2 3" key="1">
    <citation type="journal article" date="2012" name="Proc. Natl. Acad. Sci. U.S.A.">
        <title>Comparative genomics of Ceriporiopsis subvermispora and Phanerochaete chrysosporium provide insight into selective ligninolysis.</title>
        <authorList>
            <person name="Fernandez-Fueyo E."/>
            <person name="Ruiz-Duenas F.J."/>
            <person name="Ferreira P."/>
            <person name="Floudas D."/>
            <person name="Hibbett D.S."/>
            <person name="Canessa P."/>
            <person name="Larrondo L.F."/>
            <person name="James T.Y."/>
            <person name="Seelenfreund D."/>
            <person name="Lobos S."/>
            <person name="Polanco R."/>
            <person name="Tello M."/>
            <person name="Honda Y."/>
            <person name="Watanabe T."/>
            <person name="Watanabe T."/>
            <person name="Ryu J.S."/>
            <person name="Kubicek C.P."/>
            <person name="Schmoll M."/>
            <person name="Gaskell J."/>
            <person name="Hammel K.E."/>
            <person name="St John F.J."/>
            <person name="Vanden Wymelenberg A."/>
            <person name="Sabat G."/>
            <person name="Splinter BonDurant S."/>
            <person name="Syed K."/>
            <person name="Yadav J.S."/>
            <person name="Doddapaneni H."/>
            <person name="Subramanian V."/>
            <person name="Lavin J.L."/>
            <person name="Oguiza J.A."/>
            <person name="Perez G."/>
            <person name="Pisabarro A.G."/>
            <person name="Ramirez L."/>
            <person name="Santoyo F."/>
            <person name="Master E."/>
            <person name="Coutinho P.M."/>
            <person name="Henrissat B."/>
            <person name="Lombard V."/>
            <person name="Magnuson J.K."/>
            <person name="Kuees U."/>
            <person name="Hori C."/>
            <person name="Igarashi K."/>
            <person name="Samejima M."/>
            <person name="Held B.W."/>
            <person name="Barry K.W."/>
            <person name="LaButti K.M."/>
            <person name="Lapidus A."/>
            <person name="Lindquist E.A."/>
            <person name="Lucas S.M."/>
            <person name="Riley R."/>
            <person name="Salamov A.A."/>
            <person name="Hoffmeister D."/>
            <person name="Schwenk D."/>
            <person name="Hadar Y."/>
            <person name="Yarden O."/>
            <person name="de Vries R.P."/>
            <person name="Wiebenga A."/>
            <person name="Stenlid J."/>
            <person name="Eastwood D."/>
            <person name="Grigoriev I.V."/>
            <person name="Berka R.M."/>
            <person name="Blanchette R.A."/>
            <person name="Kersten P."/>
            <person name="Martinez A.T."/>
            <person name="Vicuna R."/>
            <person name="Cullen D."/>
        </authorList>
    </citation>
    <scope>NUCLEOTIDE SEQUENCE [LARGE SCALE GENOMIC DNA]</scope>
    <source>
        <strain evidence="2 3">B</strain>
    </source>
</reference>
<dbReference type="HOGENOM" id="CLU_046019_0_0_1"/>